<dbReference type="AlphaFoldDB" id="A0A9P9BPF0"/>
<protein>
    <submittedName>
        <fullName evidence="2">Uncharacterized protein</fullName>
    </submittedName>
</protein>
<gene>
    <name evidence="2" type="ORF">B0I36DRAFT_348183</name>
</gene>
<organism evidence="2 3">
    <name type="scientific">Microdochium trichocladiopsis</name>
    <dbReference type="NCBI Taxonomy" id="1682393"/>
    <lineage>
        <taxon>Eukaryota</taxon>
        <taxon>Fungi</taxon>
        <taxon>Dikarya</taxon>
        <taxon>Ascomycota</taxon>
        <taxon>Pezizomycotina</taxon>
        <taxon>Sordariomycetes</taxon>
        <taxon>Xylariomycetidae</taxon>
        <taxon>Xylariales</taxon>
        <taxon>Microdochiaceae</taxon>
        <taxon>Microdochium</taxon>
    </lineage>
</organism>
<evidence type="ECO:0000313" key="2">
    <source>
        <dbReference type="EMBL" id="KAH7033069.1"/>
    </source>
</evidence>
<feature type="compositionally biased region" description="Basic and acidic residues" evidence="1">
    <location>
        <begin position="196"/>
        <end position="205"/>
    </location>
</feature>
<name>A0A9P9BPF0_9PEZI</name>
<proteinExistence type="predicted"/>
<sequence>MAQDLPERPLVLSLRPLQFPPPNCLVQGVLFSEDMKKSLRVYSVKHEEKEYTLEVCQESIPVDVVVHVALLFGARFEPRSLTWFSTIPITTFDRGTPTTGYSQQVDDLLDSYDEALQKSLAKQGVPDVKLSRLSLSDHARHLSLPLGTGTGNFEDRDEQQLTGTDHERDGGSEIVIFEDGWIAPPPTPSSPTASPDVDHRGSDFA</sequence>
<dbReference type="GeneID" id="70186203"/>
<evidence type="ECO:0000256" key="1">
    <source>
        <dbReference type="SAM" id="MobiDB-lite"/>
    </source>
</evidence>
<reference evidence="2" key="1">
    <citation type="journal article" date="2021" name="Nat. Commun.">
        <title>Genetic determinants of endophytism in the Arabidopsis root mycobiome.</title>
        <authorList>
            <person name="Mesny F."/>
            <person name="Miyauchi S."/>
            <person name="Thiergart T."/>
            <person name="Pickel B."/>
            <person name="Atanasova L."/>
            <person name="Karlsson M."/>
            <person name="Huettel B."/>
            <person name="Barry K.W."/>
            <person name="Haridas S."/>
            <person name="Chen C."/>
            <person name="Bauer D."/>
            <person name="Andreopoulos W."/>
            <person name="Pangilinan J."/>
            <person name="LaButti K."/>
            <person name="Riley R."/>
            <person name="Lipzen A."/>
            <person name="Clum A."/>
            <person name="Drula E."/>
            <person name="Henrissat B."/>
            <person name="Kohler A."/>
            <person name="Grigoriev I.V."/>
            <person name="Martin F.M."/>
            <person name="Hacquard S."/>
        </authorList>
    </citation>
    <scope>NUCLEOTIDE SEQUENCE</scope>
    <source>
        <strain evidence="2">MPI-CAGE-CH-0230</strain>
    </source>
</reference>
<accession>A0A9P9BPF0</accession>
<dbReference type="Proteomes" id="UP000756346">
    <property type="component" value="Unassembled WGS sequence"/>
</dbReference>
<feature type="region of interest" description="Disordered" evidence="1">
    <location>
        <begin position="144"/>
        <end position="205"/>
    </location>
</feature>
<dbReference type="RefSeq" id="XP_046013901.1">
    <property type="nucleotide sequence ID" value="XM_046156657.1"/>
</dbReference>
<dbReference type="EMBL" id="JAGTJQ010000004">
    <property type="protein sequence ID" value="KAH7033069.1"/>
    <property type="molecule type" value="Genomic_DNA"/>
</dbReference>
<evidence type="ECO:0000313" key="3">
    <source>
        <dbReference type="Proteomes" id="UP000756346"/>
    </source>
</evidence>
<comment type="caution">
    <text evidence="2">The sequence shown here is derived from an EMBL/GenBank/DDBJ whole genome shotgun (WGS) entry which is preliminary data.</text>
</comment>
<keyword evidence="3" id="KW-1185">Reference proteome</keyword>